<name>A0A7J7DLJ4_TRIWF</name>
<evidence type="ECO:0000313" key="3">
    <source>
        <dbReference type="Proteomes" id="UP000593562"/>
    </source>
</evidence>
<reference evidence="2 3" key="1">
    <citation type="journal article" date="2020" name="Nat. Commun.">
        <title>Genome of Tripterygium wilfordii and identification of cytochrome P450 involved in triptolide biosynthesis.</title>
        <authorList>
            <person name="Tu L."/>
            <person name="Su P."/>
            <person name="Zhang Z."/>
            <person name="Gao L."/>
            <person name="Wang J."/>
            <person name="Hu T."/>
            <person name="Zhou J."/>
            <person name="Zhang Y."/>
            <person name="Zhao Y."/>
            <person name="Liu Y."/>
            <person name="Song Y."/>
            <person name="Tong Y."/>
            <person name="Lu Y."/>
            <person name="Yang J."/>
            <person name="Xu C."/>
            <person name="Jia M."/>
            <person name="Peters R.J."/>
            <person name="Huang L."/>
            <person name="Gao W."/>
        </authorList>
    </citation>
    <scope>NUCLEOTIDE SEQUENCE [LARGE SCALE GENOMIC DNA]</scope>
    <source>
        <strain evidence="3">cv. XIE 37</strain>
        <tissue evidence="2">Leaf</tissue>
    </source>
</reference>
<dbReference type="InterPro" id="IPR053151">
    <property type="entry name" value="RNase_H-like"/>
</dbReference>
<dbReference type="InterPro" id="IPR012337">
    <property type="entry name" value="RNaseH-like_sf"/>
</dbReference>
<feature type="domain" description="RNase H type-1" evidence="1">
    <location>
        <begin position="11"/>
        <end position="75"/>
    </location>
</feature>
<evidence type="ECO:0000259" key="1">
    <source>
        <dbReference type="Pfam" id="PF13456"/>
    </source>
</evidence>
<keyword evidence="3" id="KW-1185">Reference proteome</keyword>
<dbReference type="SUPFAM" id="SSF53098">
    <property type="entry name" value="Ribonuclease H-like"/>
    <property type="match status" value="1"/>
</dbReference>
<dbReference type="GO" id="GO:0004523">
    <property type="term" value="F:RNA-DNA hybrid ribonuclease activity"/>
    <property type="evidence" value="ECO:0007669"/>
    <property type="project" value="InterPro"/>
</dbReference>
<dbReference type="PANTHER" id="PTHR47723:SF19">
    <property type="entry name" value="POLYNUCLEOTIDYL TRANSFERASE, RIBONUCLEASE H-LIKE SUPERFAMILY PROTEIN"/>
    <property type="match status" value="1"/>
</dbReference>
<sequence length="88" mass="9429">MWLEREANVIGVGAVLPDHNGWVQAALSERIAGSFGPQIAESLAILKGLQLSVSSGFLNIIVESDAKSIVDAIASDGYAFVSFWTYCR</sequence>
<dbReference type="PANTHER" id="PTHR47723">
    <property type="entry name" value="OS05G0353850 PROTEIN"/>
    <property type="match status" value="1"/>
</dbReference>
<dbReference type="GO" id="GO:0003676">
    <property type="term" value="F:nucleic acid binding"/>
    <property type="evidence" value="ECO:0007669"/>
    <property type="project" value="InterPro"/>
</dbReference>
<dbReference type="AlphaFoldDB" id="A0A7J7DLJ4"/>
<proteinExistence type="predicted"/>
<dbReference type="Pfam" id="PF13456">
    <property type="entry name" value="RVT_3"/>
    <property type="match status" value="1"/>
</dbReference>
<evidence type="ECO:0000313" key="2">
    <source>
        <dbReference type="EMBL" id="KAF5747240.1"/>
    </source>
</evidence>
<gene>
    <name evidence="2" type="ORF">HS088_TW06G01421</name>
</gene>
<accession>A0A7J7DLJ4</accession>
<dbReference type="EMBL" id="JAAARO010000006">
    <property type="protein sequence ID" value="KAF5747240.1"/>
    <property type="molecule type" value="Genomic_DNA"/>
</dbReference>
<comment type="caution">
    <text evidence="2">The sequence shown here is derived from an EMBL/GenBank/DDBJ whole genome shotgun (WGS) entry which is preliminary data.</text>
</comment>
<dbReference type="InParanoid" id="A0A7J7DLJ4"/>
<protein>
    <recommendedName>
        <fullName evidence="1">RNase H type-1 domain-containing protein</fullName>
    </recommendedName>
</protein>
<dbReference type="Proteomes" id="UP000593562">
    <property type="component" value="Unassembled WGS sequence"/>
</dbReference>
<dbReference type="CDD" id="cd06222">
    <property type="entry name" value="RNase_H_like"/>
    <property type="match status" value="1"/>
</dbReference>
<dbReference type="InterPro" id="IPR002156">
    <property type="entry name" value="RNaseH_domain"/>
</dbReference>
<dbReference type="InterPro" id="IPR044730">
    <property type="entry name" value="RNase_H-like_dom_plant"/>
</dbReference>
<organism evidence="2 3">
    <name type="scientific">Tripterygium wilfordii</name>
    <name type="common">Thunder God vine</name>
    <dbReference type="NCBI Taxonomy" id="458696"/>
    <lineage>
        <taxon>Eukaryota</taxon>
        <taxon>Viridiplantae</taxon>
        <taxon>Streptophyta</taxon>
        <taxon>Embryophyta</taxon>
        <taxon>Tracheophyta</taxon>
        <taxon>Spermatophyta</taxon>
        <taxon>Magnoliopsida</taxon>
        <taxon>eudicotyledons</taxon>
        <taxon>Gunneridae</taxon>
        <taxon>Pentapetalae</taxon>
        <taxon>rosids</taxon>
        <taxon>fabids</taxon>
        <taxon>Celastrales</taxon>
        <taxon>Celastraceae</taxon>
        <taxon>Tripterygium</taxon>
    </lineage>
</organism>